<dbReference type="InterPro" id="IPR036465">
    <property type="entry name" value="vWFA_dom_sf"/>
</dbReference>
<reference evidence="1 2" key="1">
    <citation type="journal article" date="2018" name="Nat. Biotechnol.">
        <title>A standardized bacterial taxonomy based on genome phylogeny substantially revises the tree of life.</title>
        <authorList>
            <person name="Parks D.H."/>
            <person name="Chuvochina M."/>
            <person name="Waite D.W."/>
            <person name="Rinke C."/>
            <person name="Skarshewski A."/>
            <person name="Chaumeil P.A."/>
            <person name="Hugenholtz P."/>
        </authorList>
    </citation>
    <scope>NUCLEOTIDE SEQUENCE [LARGE SCALE GENOMIC DNA]</scope>
    <source>
        <strain evidence="1">UBA10045</strain>
    </source>
</reference>
<dbReference type="AlphaFoldDB" id="A0A3D3FZJ6"/>
<accession>A0A3D3FZJ6</accession>
<evidence type="ECO:0008006" key="3">
    <source>
        <dbReference type="Google" id="ProtNLM"/>
    </source>
</evidence>
<dbReference type="EMBL" id="DPXL01000013">
    <property type="protein sequence ID" value="HCM30392.1"/>
    <property type="molecule type" value="Genomic_DNA"/>
</dbReference>
<evidence type="ECO:0000313" key="2">
    <source>
        <dbReference type="Proteomes" id="UP000262257"/>
    </source>
</evidence>
<proteinExistence type="predicted"/>
<organism evidence="1 2">
    <name type="scientific">Acinetobacter radioresistens</name>
    <dbReference type="NCBI Taxonomy" id="40216"/>
    <lineage>
        <taxon>Bacteria</taxon>
        <taxon>Pseudomonadati</taxon>
        <taxon>Pseudomonadota</taxon>
        <taxon>Gammaproteobacteria</taxon>
        <taxon>Moraxellales</taxon>
        <taxon>Moraxellaceae</taxon>
        <taxon>Acinetobacter</taxon>
    </lineage>
</organism>
<dbReference type="SUPFAM" id="SSF53300">
    <property type="entry name" value="vWA-like"/>
    <property type="match status" value="1"/>
</dbReference>
<sequence>MSGSKKQTTGHKYFAGFHTVLAQAGCYLRRIWIEEKEAWYGGVGTEGSRISKNNLFGGNDVGGGGGIAGNFNYYIGDKNQSPDSYLESQLGVGNVPAYRGVSSFVWKKGWVGNQAYMKDWKYRVSHINGINSNVTTAPSNFVIAFDCSKSLTASDFLLMKSSLLDILNSFVYFKENYFNTLMNIKLIAFDATIRTLDFINFQTNDVGAMSDFIDSQIQATGPVPAFSNMLGIGYNFFESNSNNSKNTFVILHDGEDVTQSTISLAESKFNTVRHICIYTQRIPENSNADLPYHVALTKMDNTPEDNWFSRTGNDFTDYRVCPTLYVGVDGGAVLNEEAWFGIRTGEPDMNPADMLWLCITDSFWGLGEPESACDKESFLAAWRVLNEEDMYMSVVFDNEGQAQKIIDLICEHIDAVCQVNPKTGLWTLKLVRDDYVEDDLIILNESNVGSISNYEIRTAAEQVNHVTVTYWNKETGKDATTSVHDPARIAMHGVVNKSITYDGFTNEKTAYRAAERDLKALSSPLKVATFDNVDPDIVEGLQPGAAFKWYWNAHGVDGAVMRVSSIDYGDAKNKGVRIEAIEDVFSTPMNSVAPYVPPYVDPGVLPPQDNPTVRVIELDYFDAVQFESESDVNSALLEEPLLSRVAVVAGRPQRNASDADLMTRQLSNYASQGTVEFCPSAELVSAIGYTEGIFAIKNVQDIELIESNKWALLGNEKIAVVSISNTEITVKRGVNGTVPQKHAADSVILFCDDFIALDQNEYLSGETVYVKALTNTSSDTLALSAATEHQIVLSGLMNRPYPPANVKINGEYWPAEIETDLILTWVDRNRVQQTGGEILGWYEGGVTIEPNTQTHLILTQLDENNAELATSNANVTGATSYTMPISTMQADTRFVKITLKTVRDNCECIQPFEYIVELSRFFSAPYDLTVEFKND</sequence>
<dbReference type="Gene3D" id="3.40.50.410">
    <property type="entry name" value="von Willebrand factor, type A domain"/>
    <property type="match status" value="1"/>
</dbReference>
<dbReference type="Proteomes" id="UP000262257">
    <property type="component" value="Unassembled WGS sequence"/>
</dbReference>
<name>A0A3D3FZJ6_ACIRA</name>
<evidence type="ECO:0000313" key="1">
    <source>
        <dbReference type="EMBL" id="HCM30392.1"/>
    </source>
</evidence>
<protein>
    <recommendedName>
        <fullName evidence="3">VWA domain-containing protein</fullName>
    </recommendedName>
</protein>
<gene>
    <name evidence="1" type="ORF">DIC32_00835</name>
</gene>
<comment type="caution">
    <text evidence="1">The sequence shown here is derived from an EMBL/GenBank/DDBJ whole genome shotgun (WGS) entry which is preliminary data.</text>
</comment>